<feature type="region of interest" description="Disordered" evidence="1">
    <location>
        <begin position="30"/>
        <end position="124"/>
    </location>
</feature>
<reference evidence="3 4" key="1">
    <citation type="submission" date="2023-07" db="EMBL/GenBank/DDBJ databases">
        <title>Sequencing the genomes of 1000 actinobacteria strains.</title>
        <authorList>
            <person name="Klenk H.-P."/>
        </authorList>
    </citation>
    <scope>NUCLEOTIDE SEQUENCE [LARGE SCALE GENOMIC DNA]</scope>
    <source>
        <strain evidence="3 4">DSM 44711</strain>
    </source>
</reference>
<feature type="chain" id="PRO_5042155196" evidence="2">
    <location>
        <begin position="26"/>
        <end position="192"/>
    </location>
</feature>
<comment type="caution">
    <text evidence="3">The sequence shown here is derived from an EMBL/GenBank/DDBJ whole genome shotgun (WGS) entry which is preliminary data.</text>
</comment>
<keyword evidence="2" id="KW-0732">Signal</keyword>
<sequence length="192" mass="19292">MVNSRRPAVRAGVLLLISLGLWACAGCTSTGPADKSEAEVPARPHCTPLSGDPLPSMCAPHGRTTGTASGRAAVPDRAAAPAAPREGRATRDAGPPPPSDATRDTGGTVPATADEPVSPELMPEAPFSAWGVPVPWQPEAEEPAGFPPVVLEHAAETVPPATEEPAGRYEETAPPGPAPTPAGTAPGTALDA</sequence>
<evidence type="ECO:0000313" key="4">
    <source>
        <dbReference type="Proteomes" id="UP001183629"/>
    </source>
</evidence>
<feature type="signal peptide" evidence="2">
    <location>
        <begin position="1"/>
        <end position="25"/>
    </location>
</feature>
<dbReference type="Proteomes" id="UP001183629">
    <property type="component" value="Unassembled WGS sequence"/>
</dbReference>
<feature type="compositionally biased region" description="Low complexity" evidence="1">
    <location>
        <begin position="181"/>
        <end position="192"/>
    </location>
</feature>
<evidence type="ECO:0000256" key="2">
    <source>
        <dbReference type="SAM" id="SignalP"/>
    </source>
</evidence>
<dbReference type="AlphaFoldDB" id="A0AAE3ZJH3"/>
<name>A0AAE3ZJH3_9ACTN</name>
<dbReference type="RefSeq" id="WP_310407626.1">
    <property type="nucleotide sequence ID" value="NZ_JAVDYC010000001.1"/>
</dbReference>
<keyword evidence="4" id="KW-1185">Reference proteome</keyword>
<organism evidence="3 4">
    <name type="scientific">Catenuloplanes niger</name>
    <dbReference type="NCBI Taxonomy" id="587534"/>
    <lineage>
        <taxon>Bacteria</taxon>
        <taxon>Bacillati</taxon>
        <taxon>Actinomycetota</taxon>
        <taxon>Actinomycetes</taxon>
        <taxon>Micromonosporales</taxon>
        <taxon>Micromonosporaceae</taxon>
        <taxon>Catenuloplanes</taxon>
    </lineage>
</organism>
<accession>A0AAE3ZJH3</accession>
<dbReference type="EMBL" id="JAVDYC010000001">
    <property type="protein sequence ID" value="MDR7319794.1"/>
    <property type="molecule type" value="Genomic_DNA"/>
</dbReference>
<evidence type="ECO:0000256" key="1">
    <source>
        <dbReference type="SAM" id="MobiDB-lite"/>
    </source>
</evidence>
<evidence type="ECO:0000313" key="3">
    <source>
        <dbReference type="EMBL" id="MDR7319794.1"/>
    </source>
</evidence>
<feature type="region of interest" description="Disordered" evidence="1">
    <location>
        <begin position="154"/>
        <end position="192"/>
    </location>
</feature>
<proteinExistence type="predicted"/>
<protein>
    <submittedName>
        <fullName evidence="3">Uncharacterized protein</fullName>
    </submittedName>
</protein>
<gene>
    <name evidence="3" type="ORF">J2S44_000044</name>
</gene>
<feature type="compositionally biased region" description="Low complexity" evidence="1">
    <location>
        <begin position="71"/>
        <end position="84"/>
    </location>
</feature>